<dbReference type="PANTHER" id="PTHR24148:SF73">
    <property type="entry name" value="HET DOMAIN PROTEIN (AFU_ORTHOLOGUE AFUA_8G01020)"/>
    <property type="match status" value="1"/>
</dbReference>
<organism evidence="2 3">
    <name type="scientific">Parachaetomium inaequale</name>
    <dbReference type="NCBI Taxonomy" id="2588326"/>
    <lineage>
        <taxon>Eukaryota</taxon>
        <taxon>Fungi</taxon>
        <taxon>Dikarya</taxon>
        <taxon>Ascomycota</taxon>
        <taxon>Pezizomycotina</taxon>
        <taxon>Sordariomycetes</taxon>
        <taxon>Sordariomycetidae</taxon>
        <taxon>Sordariales</taxon>
        <taxon>Chaetomiaceae</taxon>
        <taxon>Parachaetomium</taxon>
    </lineage>
</organism>
<name>A0AAN6P5H1_9PEZI</name>
<proteinExistence type="predicted"/>
<evidence type="ECO:0000259" key="1">
    <source>
        <dbReference type="Pfam" id="PF06985"/>
    </source>
</evidence>
<reference evidence="3" key="1">
    <citation type="journal article" date="2023" name="Mol. Phylogenet. Evol.">
        <title>Genome-scale phylogeny and comparative genomics of the fungal order Sordariales.</title>
        <authorList>
            <person name="Hensen N."/>
            <person name="Bonometti L."/>
            <person name="Westerberg I."/>
            <person name="Brannstrom I.O."/>
            <person name="Guillou S."/>
            <person name="Cros-Aarteil S."/>
            <person name="Calhoun S."/>
            <person name="Haridas S."/>
            <person name="Kuo A."/>
            <person name="Mondo S."/>
            <person name="Pangilinan J."/>
            <person name="Riley R."/>
            <person name="LaButti K."/>
            <person name="Andreopoulos B."/>
            <person name="Lipzen A."/>
            <person name="Chen C."/>
            <person name="Yan M."/>
            <person name="Daum C."/>
            <person name="Ng V."/>
            <person name="Clum A."/>
            <person name="Steindorff A."/>
            <person name="Ohm R.A."/>
            <person name="Martin F."/>
            <person name="Silar P."/>
            <person name="Natvig D.O."/>
            <person name="Lalanne C."/>
            <person name="Gautier V."/>
            <person name="Ament-Velasquez S.L."/>
            <person name="Kruys A."/>
            <person name="Hutchinson M.I."/>
            <person name="Powell A.J."/>
            <person name="Barry K."/>
            <person name="Miller A.N."/>
            <person name="Grigoriev I.V."/>
            <person name="Debuchy R."/>
            <person name="Gladieux P."/>
            <person name="Hiltunen Thoren M."/>
            <person name="Johannesson H."/>
        </authorList>
    </citation>
    <scope>NUCLEOTIDE SEQUENCE [LARGE SCALE GENOMIC DNA]</scope>
    <source>
        <strain evidence="3">CBS 284.82</strain>
    </source>
</reference>
<dbReference type="InterPro" id="IPR010730">
    <property type="entry name" value="HET"/>
</dbReference>
<dbReference type="PANTHER" id="PTHR24148">
    <property type="entry name" value="ANKYRIN REPEAT DOMAIN-CONTAINING PROTEIN 39 HOMOLOG-RELATED"/>
    <property type="match status" value="1"/>
</dbReference>
<protein>
    <submittedName>
        <fullName evidence="2">Heterokaryon incompatibility protein-domain-containing protein</fullName>
    </submittedName>
</protein>
<gene>
    <name evidence="2" type="ORF">C8A01DRAFT_20891</name>
</gene>
<sequence>MSQRVWEQLELALERLVFHKPSEDEDPRVGIAPDRTQNKVVSDKYEYVPLTGGRKSFRLLELLPGTRQQDIECTLTECCLDHRPQSYDALSYVWGDIATSTPIQINGRTLMVTSNLRAALLNLRKVDRPCTIWVDAICIDQNKVPERNHQVSIMGDIYRNAARTLVWLGDSRPFYTKKAYAIVEELAAEATSRQYARPDLDSNYLLSSLLGAERIESPNFDRFKDDVSVLHLACASWWLRTWTVQEILLSTEAVIVAGTYSMDWDRFCAGIDYGLAIGVWNPVLLGVVLDPVVIPYLSMRSLRKQRRSFRQPPVSRPSTTAPAPALLDLLIQCRFRQASDPRDKVYALLGIKDVSQNRQASVLGIEPDYGLSASEVYCHTARQLLLQSGNLNILGACTATTSQELPSWVPDWSTNSPHPLMYDARGRDRQTHASRGTQAVPRFVDNASVLVPTGHEVVTVTRLSPVLHRLHRNSSEVKLIKRGDTLLTRLSALGQIFARLMQIYWELSSVIPHLATFQDWEDFARETRPPASQGMPLPTDPDPPVGEGGYDPLAVYWQTLCVGTMAPGGRRATAQLFYAWRASLRAIFRLRQWHADSLLRPLAFVGYVMRTWREYSEFAFLLEHVYERRLGRGEDESLILLPERAEIGDRVVLVKGGRQPLVFRRDDGSGGQARYEFVGEAYVHGLMDGEGFEEGKCVEMRIR</sequence>
<evidence type="ECO:0000313" key="2">
    <source>
        <dbReference type="EMBL" id="KAK4031975.1"/>
    </source>
</evidence>
<keyword evidence="3" id="KW-1185">Reference proteome</keyword>
<dbReference type="InterPro" id="IPR052895">
    <property type="entry name" value="HetReg/Transcr_Mod"/>
</dbReference>
<dbReference type="AlphaFoldDB" id="A0AAN6P5H1"/>
<comment type="caution">
    <text evidence="2">The sequence shown here is derived from an EMBL/GenBank/DDBJ whole genome shotgun (WGS) entry which is preliminary data.</text>
</comment>
<dbReference type="EMBL" id="MU854668">
    <property type="protein sequence ID" value="KAK4031975.1"/>
    <property type="molecule type" value="Genomic_DNA"/>
</dbReference>
<evidence type="ECO:0000313" key="3">
    <source>
        <dbReference type="Proteomes" id="UP001303115"/>
    </source>
</evidence>
<feature type="domain" description="Heterokaryon incompatibility" evidence="1">
    <location>
        <begin position="87"/>
        <end position="246"/>
    </location>
</feature>
<dbReference type="Pfam" id="PF06985">
    <property type="entry name" value="HET"/>
    <property type="match status" value="1"/>
</dbReference>
<dbReference type="Proteomes" id="UP001303115">
    <property type="component" value="Unassembled WGS sequence"/>
</dbReference>
<accession>A0AAN6P5H1</accession>